<dbReference type="AlphaFoldDB" id="L1KJJ1"/>
<gene>
    <name evidence="2" type="ORF">STRIP9103_01182</name>
</gene>
<accession>L1KJJ1</accession>
<keyword evidence="3" id="KW-1185">Reference proteome</keyword>
<sequence length="85" mass="9477">MASTHDHPAPPVIRGEFERWEQAHYVTRTQDPINLPLGDFPPTAWGLAGRSAFLVPRRTPGRRAPVRRDRLRQGGPNLDSGGGRQ</sequence>
<protein>
    <submittedName>
        <fullName evidence="2">Uncharacterized protein</fullName>
    </submittedName>
</protein>
<comment type="caution">
    <text evidence="2">The sequence shown here is derived from an EMBL/GenBank/DDBJ whole genome shotgun (WGS) entry which is preliminary data.</text>
</comment>
<evidence type="ECO:0000256" key="1">
    <source>
        <dbReference type="SAM" id="MobiDB-lite"/>
    </source>
</evidence>
<reference evidence="2 3" key="1">
    <citation type="submission" date="2012-11" db="EMBL/GenBank/DDBJ databases">
        <authorList>
            <person name="Huguet-Tapia J.C."/>
            <person name="Durkin A.S."/>
            <person name="Pettis G.S."/>
            <person name="Badger J.H."/>
        </authorList>
    </citation>
    <scope>NUCLEOTIDE SEQUENCE [LARGE SCALE GENOMIC DNA]</scope>
    <source>
        <strain evidence="2 3">91-03</strain>
    </source>
</reference>
<feature type="region of interest" description="Disordered" evidence="1">
    <location>
        <begin position="57"/>
        <end position="85"/>
    </location>
</feature>
<dbReference type="Proteomes" id="UP000010411">
    <property type="component" value="Unassembled WGS sequence"/>
</dbReference>
<name>L1KJJ1_9ACTN</name>
<organism evidence="2 3">
    <name type="scientific">Streptomyces ipomoeae 91-03</name>
    <dbReference type="NCBI Taxonomy" id="698759"/>
    <lineage>
        <taxon>Bacteria</taxon>
        <taxon>Bacillati</taxon>
        <taxon>Actinomycetota</taxon>
        <taxon>Actinomycetes</taxon>
        <taxon>Kitasatosporales</taxon>
        <taxon>Streptomycetaceae</taxon>
        <taxon>Streptomyces</taxon>
    </lineage>
</organism>
<dbReference type="EMBL" id="AEJC01000638">
    <property type="protein sequence ID" value="EKX60645.1"/>
    <property type="molecule type" value="Genomic_DNA"/>
</dbReference>
<evidence type="ECO:0000313" key="3">
    <source>
        <dbReference type="Proteomes" id="UP000010411"/>
    </source>
</evidence>
<evidence type="ECO:0000313" key="2">
    <source>
        <dbReference type="EMBL" id="EKX60645.1"/>
    </source>
</evidence>
<proteinExistence type="predicted"/>